<dbReference type="PANTHER" id="PTHR18868:SF49">
    <property type="entry name" value="OS11G0147200 PROTEIN"/>
    <property type="match status" value="1"/>
</dbReference>
<dbReference type="AlphaFoldDB" id="A0ABC9H272"/>
<name>A0ABC9H272_9POAL</name>
<accession>A0ABC9H272</accession>
<comment type="caution">
    <text evidence="1">The sequence shown here is derived from an EMBL/GenBank/DDBJ whole genome shotgun (WGS) entry which is preliminary data.</text>
</comment>
<dbReference type="Pfam" id="PF13365">
    <property type="entry name" value="Trypsin_2"/>
    <property type="match status" value="2"/>
</dbReference>
<dbReference type="Gene3D" id="2.40.10.120">
    <property type="match status" value="2"/>
</dbReference>
<organism evidence="1 2">
    <name type="scientific">Urochloa decumbens</name>
    <dbReference type="NCBI Taxonomy" id="240449"/>
    <lineage>
        <taxon>Eukaryota</taxon>
        <taxon>Viridiplantae</taxon>
        <taxon>Streptophyta</taxon>
        <taxon>Embryophyta</taxon>
        <taxon>Tracheophyta</taxon>
        <taxon>Spermatophyta</taxon>
        <taxon>Magnoliopsida</taxon>
        <taxon>Liliopsida</taxon>
        <taxon>Poales</taxon>
        <taxon>Poaceae</taxon>
        <taxon>PACMAD clade</taxon>
        <taxon>Panicoideae</taxon>
        <taxon>Panicodae</taxon>
        <taxon>Paniceae</taxon>
        <taxon>Melinidinae</taxon>
        <taxon>Urochloa</taxon>
    </lineage>
</organism>
<evidence type="ECO:0000313" key="2">
    <source>
        <dbReference type="Proteomes" id="UP001497457"/>
    </source>
</evidence>
<dbReference type="SUPFAM" id="SSF50494">
    <property type="entry name" value="Trypsin-like serine proteases"/>
    <property type="match status" value="2"/>
</dbReference>
<gene>
    <name evidence="1" type="ORF">URODEC1_LOCUS121153</name>
</gene>
<dbReference type="InterPro" id="IPR009003">
    <property type="entry name" value="Peptidase_S1_PA"/>
</dbReference>
<proteinExistence type="predicted"/>
<keyword evidence="2" id="KW-1185">Reference proteome</keyword>
<dbReference type="Proteomes" id="UP001497457">
    <property type="component" value="Unassembled WGS sequence"/>
</dbReference>
<sequence>MSAMKVLKGKSLKRNGSIDNLTSPKKNKRTYLTRSSTKNKTILNEGGTTELLISGDLHLEPNQGFWSELSEETASNLSESVVSLALSNGRKVLFTCSGIAVQREGYVTRFLTSASLAKAFIDEKEHHDNLKVEVRHEDNVVIGFLGEYDVDCNIASVNVQNFPDVQTVVFMNLLEFPPHVNVVAVGCDISGKLITTTGELNCLSGSVPTVMTATCKISKVCEGGPLFDCDGNFLGMNLSFSTEGTLFMPKVRLLEKFWQCCTSLEEVKFPKEVRSCILMFRSILRFVVFMLMFFYRVEESSNGEIPNSHQEVHQDLLNEYGNGNLGSLGYPEPPKSMLNDGVILANNFEEPFGDICGRGVWSELREAVASNIHGNIVALASFNGEKRFFACTGCLIEWNGCTTILTAASLIRDSYLANKIVENLRIEVLLPNKELAEGTLQHYNLHYNIALVSVNDLCATQPLKIQHRWRDNRELLAVGRIFKSGKLMAARGLQFSTVVTHDCKFLGYTTCAITKAGIGGPLLDFDGKFAGMNFYDKYAGGTPFLSWDAILHVLEPFKTKRTVADAGHDGYASHLLDWTIDGDHSVKFNRWFVPLPFWSRPDDLERYDCEMRSRRPKFVQCVIGGTQVLV</sequence>
<evidence type="ECO:0000313" key="1">
    <source>
        <dbReference type="EMBL" id="CAM0147766.1"/>
    </source>
</evidence>
<reference evidence="1" key="1">
    <citation type="submission" date="2024-10" db="EMBL/GenBank/DDBJ databases">
        <authorList>
            <person name="Ryan C."/>
        </authorList>
    </citation>
    <scope>NUCLEOTIDE SEQUENCE [LARGE SCALE GENOMIC DNA]</scope>
</reference>
<protein>
    <submittedName>
        <fullName evidence="1">Uncharacterized protein</fullName>
    </submittedName>
</protein>
<dbReference type="PANTHER" id="PTHR18868">
    <property type="entry name" value="OS07G0665300 PROTEIN-RELATED"/>
    <property type="match status" value="1"/>
</dbReference>
<dbReference type="EMBL" id="CAXIPR030001033">
    <property type="protein sequence ID" value="CAM0147766.1"/>
    <property type="molecule type" value="Genomic_DNA"/>
</dbReference>